<evidence type="ECO:0000256" key="3">
    <source>
        <dbReference type="ARBA" id="ARBA00022692"/>
    </source>
</evidence>
<dbReference type="Pfam" id="PF00892">
    <property type="entry name" value="EamA"/>
    <property type="match status" value="1"/>
</dbReference>
<reference evidence="8 9" key="1">
    <citation type="submission" date="2017-11" db="EMBL/GenBank/DDBJ databases">
        <title>Genomic Encyclopedia of Archaeal and Bacterial Type Strains, Phase II (KMG-II): From Individual Species to Whole Genera.</title>
        <authorList>
            <person name="Goeker M."/>
        </authorList>
    </citation>
    <scope>NUCLEOTIDE SEQUENCE [LARGE SCALE GENOMIC DNA]</scope>
    <source>
        <strain evidence="8 9">DSM 25625</strain>
    </source>
</reference>
<evidence type="ECO:0000256" key="5">
    <source>
        <dbReference type="ARBA" id="ARBA00023136"/>
    </source>
</evidence>
<evidence type="ECO:0000256" key="2">
    <source>
        <dbReference type="ARBA" id="ARBA00007362"/>
    </source>
</evidence>
<dbReference type="InterPro" id="IPR037185">
    <property type="entry name" value="EmrE-like"/>
</dbReference>
<dbReference type="Proteomes" id="UP000230161">
    <property type="component" value="Unassembled WGS sequence"/>
</dbReference>
<name>A0A2M9BYY3_9MICO</name>
<dbReference type="GO" id="GO:0016020">
    <property type="term" value="C:membrane"/>
    <property type="evidence" value="ECO:0007669"/>
    <property type="project" value="UniProtKB-SubCell"/>
</dbReference>
<evidence type="ECO:0000259" key="7">
    <source>
        <dbReference type="Pfam" id="PF00892"/>
    </source>
</evidence>
<evidence type="ECO:0000256" key="1">
    <source>
        <dbReference type="ARBA" id="ARBA00004141"/>
    </source>
</evidence>
<keyword evidence="5 6" id="KW-0472">Membrane</keyword>
<feature type="transmembrane region" description="Helical" evidence="6">
    <location>
        <begin position="94"/>
        <end position="112"/>
    </location>
</feature>
<dbReference type="InterPro" id="IPR000620">
    <property type="entry name" value="EamA_dom"/>
</dbReference>
<dbReference type="PANTHER" id="PTHR32322:SF2">
    <property type="entry name" value="EAMA DOMAIN-CONTAINING PROTEIN"/>
    <property type="match status" value="1"/>
</dbReference>
<comment type="similarity">
    <text evidence="2">Belongs to the EamA transporter family.</text>
</comment>
<feature type="transmembrane region" description="Helical" evidence="6">
    <location>
        <begin position="35"/>
        <end position="56"/>
    </location>
</feature>
<feature type="transmembrane region" description="Helical" evidence="6">
    <location>
        <begin position="259"/>
        <end position="277"/>
    </location>
</feature>
<evidence type="ECO:0000256" key="6">
    <source>
        <dbReference type="SAM" id="Phobius"/>
    </source>
</evidence>
<feature type="transmembrane region" description="Helical" evidence="6">
    <location>
        <begin position="203"/>
        <end position="221"/>
    </location>
</feature>
<dbReference type="RefSeq" id="WP_100343807.1">
    <property type="nucleotide sequence ID" value="NZ_PGFB01000002.1"/>
</dbReference>
<dbReference type="OrthoDB" id="9815120at2"/>
<accession>A0A2M9BYY3</accession>
<dbReference type="EMBL" id="PGFB01000002">
    <property type="protein sequence ID" value="PJJ63276.1"/>
    <property type="molecule type" value="Genomic_DNA"/>
</dbReference>
<dbReference type="InterPro" id="IPR050638">
    <property type="entry name" value="AA-Vitamin_Transporters"/>
</dbReference>
<proteinExistence type="inferred from homology"/>
<organism evidence="8 9">
    <name type="scientific">Compostimonas suwonensis</name>
    <dbReference type="NCBI Taxonomy" id="1048394"/>
    <lineage>
        <taxon>Bacteria</taxon>
        <taxon>Bacillati</taxon>
        <taxon>Actinomycetota</taxon>
        <taxon>Actinomycetes</taxon>
        <taxon>Micrococcales</taxon>
        <taxon>Microbacteriaceae</taxon>
        <taxon>Compostimonas</taxon>
    </lineage>
</organism>
<feature type="transmembrane region" description="Helical" evidence="6">
    <location>
        <begin position="119"/>
        <end position="137"/>
    </location>
</feature>
<sequence>MNNRSSQSFAALLVLGAGIAAESGAAVAVLIFPELGPMGVVSLRIGFSAVLLLVIARPRLRGRSRADWMTVVGFGLVLAVMNVSFYLAIERIPLGVAATIEVLGPLVLSVVMGRRALSWVWAILAFAGVAILCGVDVGRLDPVGIALAVLAGVCWAGYILGSARTGRRFERLEGLALAMAVSAIVILPFGIVLAGPALLRLDLLGLGLLVAVLSSAIPYGVEFVALRRLPESTFGVLMSLAPATAVAAGFVLLHQALTPLDLVAIGLVTAASIGAVLTGPEKAPVAEPIP</sequence>
<feature type="transmembrane region" description="Helical" evidence="6">
    <location>
        <begin position="233"/>
        <end position="253"/>
    </location>
</feature>
<feature type="transmembrane region" description="Helical" evidence="6">
    <location>
        <begin position="68"/>
        <end position="88"/>
    </location>
</feature>
<feature type="domain" description="EamA" evidence="7">
    <location>
        <begin position="144"/>
        <end position="274"/>
    </location>
</feature>
<keyword evidence="4 6" id="KW-1133">Transmembrane helix</keyword>
<protein>
    <submittedName>
        <fullName evidence="8">Inner membrane transporter RhtA</fullName>
    </submittedName>
</protein>
<keyword evidence="9" id="KW-1185">Reference proteome</keyword>
<evidence type="ECO:0000256" key="4">
    <source>
        <dbReference type="ARBA" id="ARBA00022989"/>
    </source>
</evidence>
<evidence type="ECO:0000313" key="8">
    <source>
        <dbReference type="EMBL" id="PJJ63276.1"/>
    </source>
</evidence>
<feature type="transmembrane region" description="Helical" evidence="6">
    <location>
        <begin position="175"/>
        <end position="197"/>
    </location>
</feature>
<gene>
    <name evidence="8" type="ORF">CLV54_0935</name>
</gene>
<dbReference type="SUPFAM" id="SSF103481">
    <property type="entry name" value="Multidrug resistance efflux transporter EmrE"/>
    <property type="match status" value="2"/>
</dbReference>
<keyword evidence="3 6" id="KW-0812">Transmembrane</keyword>
<dbReference type="AlphaFoldDB" id="A0A2M9BYY3"/>
<evidence type="ECO:0000313" key="9">
    <source>
        <dbReference type="Proteomes" id="UP000230161"/>
    </source>
</evidence>
<comment type="caution">
    <text evidence="8">The sequence shown here is derived from an EMBL/GenBank/DDBJ whole genome shotgun (WGS) entry which is preliminary data.</text>
</comment>
<comment type="subcellular location">
    <subcellularLocation>
        <location evidence="1">Membrane</location>
        <topology evidence="1">Multi-pass membrane protein</topology>
    </subcellularLocation>
</comment>
<feature type="transmembrane region" description="Helical" evidence="6">
    <location>
        <begin position="143"/>
        <end position="163"/>
    </location>
</feature>
<dbReference type="PANTHER" id="PTHR32322">
    <property type="entry name" value="INNER MEMBRANE TRANSPORTER"/>
    <property type="match status" value="1"/>
</dbReference>